<dbReference type="AlphaFoldDB" id="C4JWZ1"/>
<dbReference type="SUPFAM" id="SSF54427">
    <property type="entry name" value="NTF2-like"/>
    <property type="match status" value="1"/>
</dbReference>
<evidence type="ECO:0000313" key="1">
    <source>
        <dbReference type="EMBL" id="EEP81299.1"/>
    </source>
</evidence>
<dbReference type="HOGENOM" id="CLU_032662_0_0_1"/>
<name>C4JWZ1_UNCRE</name>
<dbReference type="RefSeq" id="XP_002583197.1">
    <property type="nucleotide sequence ID" value="XM_002583151.1"/>
</dbReference>
<gene>
    <name evidence="1" type="ORF">UREG_06164</name>
</gene>
<keyword evidence="2" id="KW-1185">Reference proteome</keyword>
<protein>
    <submittedName>
        <fullName evidence="1">Uncharacterized protein</fullName>
    </submittedName>
</protein>
<dbReference type="OrthoDB" id="5440at2759"/>
<dbReference type="PANTHER" id="PTHR38436:SF3">
    <property type="entry name" value="CARBOXYMETHYLENEBUTENOLIDASE-RELATED"/>
    <property type="match status" value="1"/>
</dbReference>
<dbReference type="OMA" id="PSNQMFE"/>
<sequence>MDIDEDPVPLPSAEVRELGTKVTLQPPLSRRGYGPGLVSHWIRAPRQKWAEEGYAVAEIKLCPERDGSFLARALKLALDGLVALEECDVKDAFGLICIEIPVCALAPPSEMSTLISSLEALLINSIVTYGSPIHFETSQLVHLPRKNEGESFVAHANTKIYEYPEANSPQFVIPQHQDFHASSAAVAHTRSLTFFKSKLGGPIFDLEAIWDEHTYFEFGDRSVAKTMGTMVQEPYVNHVPTMTGGVGRDRLSKFYRYHFIWNNPKDTKLELVSRTVGIDRVIDELTVWTTHWSGRLPQCARNPTNGPNRAASHDLRGECLLPEYLPFPYPLANGKKPAEGKRFEYRVPVAGNETAVKLIDENAVESNEMFTFEVREAEDR</sequence>
<evidence type="ECO:0000313" key="2">
    <source>
        <dbReference type="Proteomes" id="UP000002058"/>
    </source>
</evidence>
<dbReference type="EMBL" id="CH476618">
    <property type="protein sequence ID" value="EEP81299.1"/>
    <property type="molecule type" value="Genomic_DNA"/>
</dbReference>
<dbReference type="GO" id="GO:0030638">
    <property type="term" value="P:polyketide metabolic process"/>
    <property type="evidence" value="ECO:0007669"/>
    <property type="project" value="InterPro"/>
</dbReference>
<organism evidence="1 2">
    <name type="scientific">Uncinocarpus reesii (strain UAMH 1704)</name>
    <dbReference type="NCBI Taxonomy" id="336963"/>
    <lineage>
        <taxon>Eukaryota</taxon>
        <taxon>Fungi</taxon>
        <taxon>Dikarya</taxon>
        <taxon>Ascomycota</taxon>
        <taxon>Pezizomycotina</taxon>
        <taxon>Eurotiomycetes</taxon>
        <taxon>Eurotiomycetidae</taxon>
        <taxon>Onygenales</taxon>
        <taxon>Onygenaceae</taxon>
        <taxon>Uncinocarpus</taxon>
    </lineage>
</organism>
<reference evidence="2" key="1">
    <citation type="journal article" date="2009" name="Genome Res.">
        <title>Comparative genomic analyses of the human fungal pathogens Coccidioides and their relatives.</title>
        <authorList>
            <person name="Sharpton T.J."/>
            <person name="Stajich J.E."/>
            <person name="Rounsley S.D."/>
            <person name="Gardner M.J."/>
            <person name="Wortman J.R."/>
            <person name="Jordar V.S."/>
            <person name="Maiti R."/>
            <person name="Kodira C.D."/>
            <person name="Neafsey D.E."/>
            <person name="Zeng Q."/>
            <person name="Hung C.-Y."/>
            <person name="McMahan C."/>
            <person name="Muszewska A."/>
            <person name="Grynberg M."/>
            <person name="Mandel M.A."/>
            <person name="Kellner E.M."/>
            <person name="Barker B.M."/>
            <person name="Galgiani J.N."/>
            <person name="Orbach M.J."/>
            <person name="Kirkland T.N."/>
            <person name="Cole G.T."/>
            <person name="Henn M.R."/>
            <person name="Birren B.W."/>
            <person name="Taylor J.W."/>
        </authorList>
    </citation>
    <scope>NUCLEOTIDE SEQUENCE [LARGE SCALE GENOMIC DNA]</scope>
    <source>
        <strain evidence="2">UAMH 1704</strain>
    </source>
</reference>
<dbReference type="InParanoid" id="C4JWZ1"/>
<dbReference type="VEuPathDB" id="FungiDB:UREG_06164"/>
<dbReference type="PANTHER" id="PTHR38436">
    <property type="entry name" value="POLYKETIDE CYCLASE SNOAL-LIKE DOMAIN"/>
    <property type="match status" value="1"/>
</dbReference>
<dbReference type="InterPro" id="IPR032710">
    <property type="entry name" value="NTF2-like_dom_sf"/>
</dbReference>
<dbReference type="Proteomes" id="UP000002058">
    <property type="component" value="Unassembled WGS sequence"/>
</dbReference>
<accession>C4JWZ1</accession>
<dbReference type="KEGG" id="ure:UREG_06164"/>
<dbReference type="InterPro" id="IPR009959">
    <property type="entry name" value="Cyclase_SnoaL-like"/>
</dbReference>
<proteinExistence type="predicted"/>
<dbReference type="GeneID" id="8441841"/>
<dbReference type="eggNOG" id="ENOG502QWD6">
    <property type="taxonomic scope" value="Eukaryota"/>
</dbReference>